<dbReference type="Proteomes" id="UP000243515">
    <property type="component" value="Unassembled WGS sequence"/>
</dbReference>
<evidence type="ECO:0000256" key="1">
    <source>
        <dbReference type="SAM" id="MobiDB-lite"/>
    </source>
</evidence>
<dbReference type="Pfam" id="PF20149">
    <property type="entry name" value="DUF6532"/>
    <property type="match status" value="1"/>
</dbReference>
<comment type="caution">
    <text evidence="3">The sequence shown here is derived from an EMBL/GenBank/DDBJ whole genome shotgun (WGS) entry which is preliminary data.</text>
</comment>
<dbReference type="AlphaFoldDB" id="A0A232M3E5"/>
<keyword evidence="4" id="KW-1185">Reference proteome</keyword>
<reference evidence="3 4" key="1">
    <citation type="journal article" date="2015" name="Environ. Microbiol.">
        <title>Metagenome sequence of Elaphomyces granulatus from sporocarp tissue reveals Ascomycota ectomycorrhizal fingerprints of genome expansion and a Proteobacteria-rich microbiome.</title>
        <authorList>
            <person name="Quandt C.A."/>
            <person name="Kohler A."/>
            <person name="Hesse C.N."/>
            <person name="Sharpton T.J."/>
            <person name="Martin F."/>
            <person name="Spatafora J.W."/>
        </authorList>
    </citation>
    <scope>NUCLEOTIDE SEQUENCE [LARGE SCALE GENOMIC DNA]</scope>
    <source>
        <strain evidence="3 4">OSC145934</strain>
    </source>
</reference>
<organism evidence="3 4">
    <name type="scientific">Elaphomyces granulatus</name>
    <dbReference type="NCBI Taxonomy" id="519963"/>
    <lineage>
        <taxon>Eukaryota</taxon>
        <taxon>Fungi</taxon>
        <taxon>Dikarya</taxon>
        <taxon>Ascomycota</taxon>
        <taxon>Pezizomycotina</taxon>
        <taxon>Eurotiomycetes</taxon>
        <taxon>Eurotiomycetidae</taxon>
        <taxon>Eurotiales</taxon>
        <taxon>Elaphomycetaceae</taxon>
        <taxon>Elaphomyces</taxon>
    </lineage>
</organism>
<sequence length="464" mass="53397">MFIPHERQVEPCVLQLYTLPFQFIFLITLQATHNMPARHLRSSQTRQKRRQEATPQDTQQNKRQRLSVVVELPDNDCTGPDEPVLPSNEAVIKNEVYGENLNYENETVQVDLPPRSTLDPVLPRSSIDLTEVDKGRVSQFSLASTPSDTPNDTDALNASENGVPGLSLWYSVTRRPQFQSTSENRELVRRVKFMLWARIFTGQASKQARSVLWPDMHNEMGVSRLIGDIWREQRLLMLQNDTNQEYHPSEQPVPEEARKLRDSFGEWRSHILQKVRDAVATHYDFCAPGVDGSELAGKLLEDDNFICKNYLEPEKLRFYADIIMITVARIFYGVPGSSYGIARYHATSKYFTSLPAIAVIIACTQIYHAISEWTTGHRKTKRVDNEVIEVIYRRLYAAWYAQHADRQAKLSEMQLRQIKARAGLDLKQPSCPQSDSIPPCKYTKYRNSLDDLQEEEEEAEARKH</sequence>
<evidence type="ECO:0000313" key="3">
    <source>
        <dbReference type="EMBL" id="OXV10868.1"/>
    </source>
</evidence>
<gene>
    <name evidence="3" type="ORF">Egran_01371</name>
</gene>
<accession>A0A232M3E5</accession>
<evidence type="ECO:0000259" key="2">
    <source>
        <dbReference type="Pfam" id="PF20149"/>
    </source>
</evidence>
<dbReference type="EMBL" id="NPHW01002719">
    <property type="protein sequence ID" value="OXV10868.1"/>
    <property type="molecule type" value="Genomic_DNA"/>
</dbReference>
<feature type="domain" description="DUF6532" evidence="2">
    <location>
        <begin position="213"/>
        <end position="397"/>
    </location>
</feature>
<protein>
    <recommendedName>
        <fullName evidence="2">DUF6532 domain-containing protein</fullName>
    </recommendedName>
</protein>
<name>A0A232M3E5_9EURO</name>
<dbReference type="OrthoDB" id="3192693at2759"/>
<feature type="region of interest" description="Disordered" evidence="1">
    <location>
        <begin position="37"/>
        <end position="66"/>
    </location>
</feature>
<proteinExistence type="predicted"/>
<evidence type="ECO:0000313" key="4">
    <source>
        <dbReference type="Proteomes" id="UP000243515"/>
    </source>
</evidence>
<feature type="compositionally biased region" description="Basic residues" evidence="1">
    <location>
        <begin position="37"/>
        <end position="49"/>
    </location>
</feature>
<dbReference type="InterPro" id="IPR045341">
    <property type="entry name" value="DUF6532"/>
</dbReference>